<gene>
    <name evidence="3" type="ORF">SJAV_23540</name>
</gene>
<dbReference type="SUPFAM" id="SSF56801">
    <property type="entry name" value="Acetyl-CoA synthetase-like"/>
    <property type="match status" value="1"/>
</dbReference>
<sequence length="454" mass="51180">MSLAKLVFEWSKKYPNKTFLISEDKSLTYEQASKEISSIASNISPGSTVVHIMFNSIESILSYLAILWAGAKIVAVDPLTSAEDLKFILEDSNPDIVFTDSEIYEREKNVLKDYKTFVNIPRKNVYSPPYEYREDEVALIYYYAGIAGRTMQVLHSAKRMELNALSLYRATKLKEVRSILTVPIAHVLGNSVLGVTLEAGGSMYVMKKFDPQSTVSIIEKYSINYLSTVPMVYDSLNTVSGNLSSLELCVSTAAPLFPNTVNTFFNKYSKKIVQQYGFTEGFVLTFQPLEYADVISVGKPLPEVEIKLVKDDGKEAKIGEVGELWVKAPWLMLGYKDPNETAKVFSDGWLKTGDLMSMDEKGLLYFRGVKKRMLKYKGYPIFPRDLEEILKTHPSVIDAKVIGEDAGQLGQQPVAKVIVKEKRAGLEEELLNYVNSKVAFYKRLKKVYIVDKLE</sequence>
<dbReference type="GeneID" id="92355312"/>
<dbReference type="Gene3D" id="3.30.300.30">
    <property type="match status" value="1"/>
</dbReference>
<dbReference type="RefSeq" id="WP_369609924.1">
    <property type="nucleotide sequence ID" value="NZ_AP031322.1"/>
</dbReference>
<dbReference type="Pfam" id="PF13193">
    <property type="entry name" value="AMP-binding_C"/>
    <property type="match status" value="1"/>
</dbReference>
<dbReference type="PANTHER" id="PTHR24096">
    <property type="entry name" value="LONG-CHAIN-FATTY-ACID--COA LIGASE"/>
    <property type="match status" value="1"/>
</dbReference>
<proteinExistence type="predicted"/>
<dbReference type="InterPro" id="IPR000873">
    <property type="entry name" value="AMP-dep_synth/lig_dom"/>
</dbReference>
<feature type="domain" description="AMP-dependent synthetase/ligase" evidence="1">
    <location>
        <begin position="9"/>
        <end position="335"/>
    </location>
</feature>
<protein>
    <submittedName>
        <fullName evidence="3">Class I adenylate-forming enzyme family protein</fullName>
    </submittedName>
</protein>
<dbReference type="InterPro" id="IPR045851">
    <property type="entry name" value="AMP-bd_C_sf"/>
</dbReference>
<dbReference type="Gene3D" id="3.40.50.12780">
    <property type="entry name" value="N-terminal domain of ligase-like"/>
    <property type="match status" value="1"/>
</dbReference>
<accession>A0AAT9GUA5</accession>
<dbReference type="KEGG" id="sjv:SJAV_23540"/>
<dbReference type="EMBL" id="AP031322">
    <property type="protein sequence ID" value="BFH74410.1"/>
    <property type="molecule type" value="Genomic_DNA"/>
</dbReference>
<dbReference type="AlphaFoldDB" id="A0AAT9GUA5"/>
<dbReference type="InterPro" id="IPR025110">
    <property type="entry name" value="AMP-bd_C"/>
</dbReference>
<dbReference type="GO" id="GO:0016405">
    <property type="term" value="F:CoA-ligase activity"/>
    <property type="evidence" value="ECO:0007669"/>
    <property type="project" value="TreeGrafter"/>
</dbReference>
<dbReference type="Pfam" id="PF00501">
    <property type="entry name" value="AMP-binding"/>
    <property type="match status" value="1"/>
</dbReference>
<reference evidence="3" key="1">
    <citation type="submission" date="2024-03" db="EMBL/GenBank/DDBJ databases">
        <title>Complete genome sequence of Sulfurisphaera javensis strain KD-1.</title>
        <authorList>
            <person name="Sakai H."/>
            <person name="Nur N."/>
            <person name="Suwanto A."/>
            <person name="Kurosawa N."/>
        </authorList>
    </citation>
    <scope>NUCLEOTIDE SEQUENCE</scope>
    <source>
        <strain evidence="3">KD-1</strain>
    </source>
</reference>
<organism evidence="3">
    <name type="scientific">Sulfurisphaera javensis</name>
    <dbReference type="NCBI Taxonomy" id="2049879"/>
    <lineage>
        <taxon>Archaea</taxon>
        <taxon>Thermoproteota</taxon>
        <taxon>Thermoprotei</taxon>
        <taxon>Sulfolobales</taxon>
        <taxon>Sulfolobaceae</taxon>
        <taxon>Sulfurisphaera</taxon>
    </lineage>
</organism>
<dbReference type="InterPro" id="IPR042099">
    <property type="entry name" value="ANL_N_sf"/>
</dbReference>
<name>A0AAT9GUA5_9CREN</name>
<feature type="domain" description="AMP-binding enzyme C-terminal" evidence="2">
    <location>
        <begin position="386"/>
        <end position="453"/>
    </location>
</feature>
<evidence type="ECO:0000259" key="2">
    <source>
        <dbReference type="Pfam" id="PF13193"/>
    </source>
</evidence>
<evidence type="ECO:0000259" key="1">
    <source>
        <dbReference type="Pfam" id="PF00501"/>
    </source>
</evidence>
<evidence type="ECO:0000313" key="3">
    <source>
        <dbReference type="EMBL" id="BFH74410.1"/>
    </source>
</evidence>